<dbReference type="AlphaFoldDB" id="A0A066XYU4"/>
<keyword evidence="2" id="KW-0732">Signal</keyword>
<feature type="chain" id="PRO_5001635500" evidence="2">
    <location>
        <begin position="21"/>
        <end position="731"/>
    </location>
</feature>
<feature type="compositionally biased region" description="Polar residues" evidence="1">
    <location>
        <begin position="266"/>
        <end position="280"/>
    </location>
</feature>
<protein>
    <submittedName>
        <fullName evidence="3">Uncharacterized protein</fullName>
    </submittedName>
</protein>
<name>A0A066XYU4_COLSU</name>
<evidence type="ECO:0000313" key="3">
    <source>
        <dbReference type="EMBL" id="KDN70956.1"/>
    </source>
</evidence>
<accession>A0A066XYU4</accession>
<dbReference type="OrthoDB" id="4817520at2759"/>
<dbReference type="EMBL" id="JMSE01000276">
    <property type="protein sequence ID" value="KDN70956.1"/>
    <property type="molecule type" value="Genomic_DNA"/>
</dbReference>
<evidence type="ECO:0000256" key="2">
    <source>
        <dbReference type="SAM" id="SignalP"/>
    </source>
</evidence>
<dbReference type="Proteomes" id="UP000027238">
    <property type="component" value="Unassembled WGS sequence"/>
</dbReference>
<dbReference type="STRING" id="1173701.A0A066XYU4"/>
<organism evidence="3 4">
    <name type="scientific">Colletotrichum sublineola</name>
    <name type="common">Sorghum anthracnose fungus</name>
    <dbReference type="NCBI Taxonomy" id="1173701"/>
    <lineage>
        <taxon>Eukaryota</taxon>
        <taxon>Fungi</taxon>
        <taxon>Dikarya</taxon>
        <taxon>Ascomycota</taxon>
        <taxon>Pezizomycotina</taxon>
        <taxon>Sordariomycetes</taxon>
        <taxon>Hypocreomycetidae</taxon>
        <taxon>Glomerellales</taxon>
        <taxon>Glomerellaceae</taxon>
        <taxon>Colletotrichum</taxon>
        <taxon>Colletotrichum graminicola species complex</taxon>
    </lineage>
</organism>
<evidence type="ECO:0000256" key="1">
    <source>
        <dbReference type="SAM" id="MobiDB-lite"/>
    </source>
</evidence>
<dbReference type="HOGENOM" id="CLU_378981_0_0_1"/>
<gene>
    <name evidence="3" type="ORF">CSUB01_09404</name>
</gene>
<comment type="caution">
    <text evidence="3">The sequence shown here is derived from an EMBL/GenBank/DDBJ whole genome shotgun (WGS) entry which is preliminary data.</text>
</comment>
<dbReference type="eggNOG" id="ENOG502RXFY">
    <property type="taxonomic scope" value="Eukaryota"/>
</dbReference>
<feature type="compositionally biased region" description="Low complexity" evidence="1">
    <location>
        <begin position="286"/>
        <end position="307"/>
    </location>
</feature>
<reference evidence="4" key="1">
    <citation type="journal article" date="2014" name="Genome Announc.">
        <title>Draft genome sequence of Colletotrichum sublineola, a destructive pathogen of cultivated sorghum.</title>
        <authorList>
            <person name="Baroncelli R."/>
            <person name="Sanz-Martin J.M."/>
            <person name="Rech G.E."/>
            <person name="Sukno S.A."/>
            <person name="Thon M.R."/>
        </authorList>
    </citation>
    <scope>NUCLEOTIDE SEQUENCE [LARGE SCALE GENOMIC DNA]</scope>
    <source>
        <strain evidence="4">TX430BB</strain>
    </source>
</reference>
<proteinExistence type="predicted"/>
<keyword evidence="4" id="KW-1185">Reference proteome</keyword>
<feature type="compositionally biased region" description="Basic and acidic residues" evidence="1">
    <location>
        <begin position="230"/>
        <end position="265"/>
    </location>
</feature>
<feature type="signal peptide" evidence="2">
    <location>
        <begin position="1"/>
        <end position="20"/>
    </location>
</feature>
<evidence type="ECO:0000313" key="4">
    <source>
        <dbReference type="Proteomes" id="UP000027238"/>
    </source>
</evidence>
<feature type="region of interest" description="Disordered" evidence="1">
    <location>
        <begin position="216"/>
        <end position="315"/>
    </location>
</feature>
<sequence length="731" mass="79548">MRAFAYLPLLGSLLFTAASAQQTSGISPRNEKLQQFYNHQAKDGTCVMYLDKTVPNDGLTPCRTFCKAKGQPENKVGCHSDHIPNGKGPYPTDTDGYEWYPGKCFCAEEIDPVAEAFAIPIIESLAKLDNVICAVFVQAIVESINIGFAFVPGGQAAAAARLATKAAVEGAKSFAENALNPSDFFDGWVKKGCGLEKIDLDYEGTFNSLVNAPNSVGTSTGCKRKKKGDCKKLDRKPDPTTTKKEDSPKTTQKEDAPTTTKREDGPTTTNKDAGPTTTAGSDRGIPSSDKPQTTPSSTSSANPSETPVTCQSCRSSKAKNAARDARWGSMFVPRAAGDSCLLDSPRSEGSCTASGLQIRNGLLSERSLTKADPKVSIAGTIFLIDCGKHKQCSDAKQDSNIDKYYYLEGDAKCGGDLKFGGSRDAGDLSFQNDHVYEKQTLAKFFEWLGDGSTNPIGMTTKPRPSWVADVLLDERPQNTRIFKLQASPTRSLGIPAGVQGAPLDEVMAYGIARSDPLDERNGGIPIGRTAKNFALVEEEINENKGTFFGEGTPNGLKSTHPNAANQNRNWIRTHAGVFQYLKYTHSPPITKENVWDKWMRVSNWMDMVLDEFDRSYPWGREADEPRRTIGNPSLRSLYAYWIDTYLGGIEARAQAWAREAQREFKLKYGSDNTKAAKDWMDKAFGANGFAAQTSMTFPRPAGAPPYGAYGNPAMTFDRDGMAVNLAPIVPL</sequence>